<dbReference type="InterPro" id="IPR018060">
    <property type="entry name" value="HTH_AraC"/>
</dbReference>
<keyword evidence="2" id="KW-0238">DNA-binding</keyword>
<dbReference type="Proteomes" id="UP000007967">
    <property type="component" value="Chromosome"/>
</dbReference>
<evidence type="ECO:0000313" key="6">
    <source>
        <dbReference type="Proteomes" id="UP000007967"/>
    </source>
</evidence>
<organism evidence="5 6">
    <name type="scientific">Kribbella flavida (strain DSM 17836 / JCM 10339 / NBRC 14399)</name>
    <dbReference type="NCBI Taxonomy" id="479435"/>
    <lineage>
        <taxon>Bacteria</taxon>
        <taxon>Bacillati</taxon>
        <taxon>Actinomycetota</taxon>
        <taxon>Actinomycetes</taxon>
        <taxon>Propionibacteriales</taxon>
        <taxon>Kribbellaceae</taxon>
        <taxon>Kribbella</taxon>
    </lineage>
</organism>
<evidence type="ECO:0000256" key="2">
    <source>
        <dbReference type="ARBA" id="ARBA00023125"/>
    </source>
</evidence>
<dbReference type="EMBL" id="CP001736">
    <property type="protein sequence ID" value="ADB31290.1"/>
    <property type="molecule type" value="Genomic_DNA"/>
</dbReference>
<dbReference type="OrthoDB" id="241790at2"/>
<proteinExistence type="predicted"/>
<dbReference type="PANTHER" id="PTHR46796">
    <property type="entry name" value="HTH-TYPE TRANSCRIPTIONAL ACTIVATOR RHAS-RELATED"/>
    <property type="match status" value="1"/>
</dbReference>
<dbReference type="InterPro" id="IPR018062">
    <property type="entry name" value="HTH_AraC-typ_CS"/>
</dbReference>
<dbReference type="GO" id="GO:0003700">
    <property type="term" value="F:DNA-binding transcription factor activity"/>
    <property type="evidence" value="ECO:0007669"/>
    <property type="project" value="InterPro"/>
</dbReference>
<keyword evidence="6" id="KW-1185">Reference proteome</keyword>
<keyword evidence="1" id="KW-0805">Transcription regulation</keyword>
<dbReference type="KEGG" id="kfl:Kfla_2214"/>
<name>D2PTH7_KRIFD</name>
<dbReference type="GO" id="GO:0043565">
    <property type="term" value="F:sequence-specific DNA binding"/>
    <property type="evidence" value="ECO:0007669"/>
    <property type="project" value="InterPro"/>
</dbReference>
<dbReference type="PANTHER" id="PTHR46796:SF13">
    <property type="entry name" value="HTH-TYPE TRANSCRIPTIONAL ACTIVATOR RHAS"/>
    <property type="match status" value="1"/>
</dbReference>
<sequence length="319" mass="34192">MDVLSDVLAALRTGRPHAARTQAEAPWGIRFPPSDSAGCHVLLEGSCWLIPARGEPIQLAVGDVVFVPHGTGYALADRPGSPLVDFQVDADDAAVVEEMTLDGTGTTTRLLCAAYYFDRASSHPLLDELPEVVHLPLRLGQHASLRAAVDLLGAELSEPRAGTSAILSGLVDMLLLFVLRGWFDEQVARSARPDVAGSASPAGWASVLGDPALTAALHGIHARPEHPWTVSELAALSGLSRATFAKRFAGAVGRSPLAYLTWWRMTLAARRLRDSDDPLRTIATRTGYATEFALAKAFKREYGVAPGQYRRQSSELLPA</sequence>
<reference evidence="6" key="1">
    <citation type="submission" date="2009-09" db="EMBL/GenBank/DDBJ databases">
        <title>The complete genome of Kribbella flavida DSM 17836.</title>
        <authorList>
            <consortium name="US DOE Joint Genome Institute (JGI-PGF)"/>
            <person name="Lucas S."/>
            <person name="Copeland A."/>
            <person name="Lapidus A."/>
            <person name="Glavina del Rio T."/>
            <person name="Dalin E."/>
            <person name="Tice H."/>
            <person name="Bruce D."/>
            <person name="Goodwin L."/>
            <person name="Pitluck S."/>
            <person name="Kyrpides N."/>
            <person name="Mavromatis K."/>
            <person name="Ivanova N."/>
            <person name="Saunders E."/>
            <person name="Brettin T."/>
            <person name="Detter J.C."/>
            <person name="Han C."/>
            <person name="Larimer F."/>
            <person name="Land M."/>
            <person name="Hauser L."/>
            <person name="Markowitz V."/>
            <person name="Cheng J.-F."/>
            <person name="Hugenholtz P."/>
            <person name="Woyke T."/>
            <person name="Wu D."/>
            <person name="Pukall R."/>
            <person name="Klenk H.-P."/>
            <person name="Eisen J.A."/>
        </authorList>
    </citation>
    <scope>NUCLEOTIDE SEQUENCE [LARGE SCALE GENOMIC DNA]</scope>
    <source>
        <strain evidence="6">DSM 17836 / JCM 10339 / NBRC 14399</strain>
    </source>
</reference>
<dbReference type="PROSITE" id="PS01124">
    <property type="entry name" value="HTH_ARAC_FAMILY_2"/>
    <property type="match status" value="1"/>
</dbReference>
<evidence type="ECO:0000259" key="4">
    <source>
        <dbReference type="PROSITE" id="PS01124"/>
    </source>
</evidence>
<dbReference type="PROSITE" id="PS00041">
    <property type="entry name" value="HTH_ARAC_FAMILY_1"/>
    <property type="match status" value="1"/>
</dbReference>
<dbReference type="Pfam" id="PF12833">
    <property type="entry name" value="HTH_18"/>
    <property type="match status" value="1"/>
</dbReference>
<evidence type="ECO:0000256" key="3">
    <source>
        <dbReference type="ARBA" id="ARBA00023163"/>
    </source>
</evidence>
<evidence type="ECO:0000313" key="5">
    <source>
        <dbReference type="EMBL" id="ADB31290.1"/>
    </source>
</evidence>
<dbReference type="HOGENOM" id="CLU_000445_81_0_11"/>
<dbReference type="RefSeq" id="WP_012919846.1">
    <property type="nucleotide sequence ID" value="NC_013729.1"/>
</dbReference>
<feature type="domain" description="HTH araC/xylS-type" evidence="4">
    <location>
        <begin position="214"/>
        <end position="312"/>
    </location>
</feature>
<accession>D2PTH7</accession>
<dbReference type="InterPro" id="IPR050204">
    <property type="entry name" value="AraC_XylS_family_regulators"/>
</dbReference>
<dbReference type="AlphaFoldDB" id="D2PTH7"/>
<dbReference type="SMART" id="SM00342">
    <property type="entry name" value="HTH_ARAC"/>
    <property type="match status" value="1"/>
</dbReference>
<dbReference type="eggNOG" id="COG2207">
    <property type="taxonomic scope" value="Bacteria"/>
</dbReference>
<dbReference type="Gene3D" id="1.10.10.60">
    <property type="entry name" value="Homeodomain-like"/>
    <property type="match status" value="2"/>
</dbReference>
<dbReference type="InterPro" id="IPR009057">
    <property type="entry name" value="Homeodomain-like_sf"/>
</dbReference>
<gene>
    <name evidence="5" type="ordered locus">Kfla_2214</name>
</gene>
<evidence type="ECO:0000256" key="1">
    <source>
        <dbReference type="ARBA" id="ARBA00023015"/>
    </source>
</evidence>
<reference evidence="5 6" key="2">
    <citation type="journal article" date="2010" name="Stand. Genomic Sci.">
        <title>Complete genome sequence of Kribbella flavida type strain (IFO 14399).</title>
        <authorList>
            <person name="Pukall R."/>
            <person name="Lapidus A."/>
            <person name="Glavina Del Rio T."/>
            <person name="Copeland A."/>
            <person name="Tice H."/>
            <person name="Cheng J.-F."/>
            <person name="Lucas S."/>
            <person name="Chen F."/>
            <person name="Nolan M."/>
            <person name="LaButti K."/>
            <person name="Pati A."/>
            <person name="Ivanova N."/>
            <person name="Mavrommatis K."/>
            <person name="Mikhailova N."/>
            <person name="Pitluck S."/>
            <person name="Bruce D."/>
            <person name="Goodwin L."/>
            <person name="Land M."/>
            <person name="Hauser L."/>
            <person name="Chang Y.-J."/>
            <person name="Jeffries C.D."/>
            <person name="Chen A."/>
            <person name="Palaniappan K."/>
            <person name="Chain P."/>
            <person name="Rohde M."/>
            <person name="Goeker M."/>
            <person name="Bristow J."/>
            <person name="Eisen J.A."/>
            <person name="Markowitz V."/>
            <person name="Hugenholtz P."/>
            <person name="Kyrpides N.C."/>
            <person name="Klenk H.-P."/>
            <person name="Brettin T."/>
        </authorList>
    </citation>
    <scope>NUCLEOTIDE SEQUENCE [LARGE SCALE GENOMIC DNA]</scope>
    <source>
        <strain evidence="6">DSM 17836 / JCM 10339 / NBRC 14399</strain>
    </source>
</reference>
<dbReference type="Pfam" id="PF12852">
    <property type="entry name" value="Cupin_6"/>
    <property type="match status" value="1"/>
</dbReference>
<dbReference type="SUPFAM" id="SSF46689">
    <property type="entry name" value="Homeodomain-like"/>
    <property type="match status" value="2"/>
</dbReference>
<dbReference type="InterPro" id="IPR032783">
    <property type="entry name" value="AraC_lig"/>
</dbReference>
<keyword evidence="3" id="KW-0804">Transcription</keyword>
<protein>
    <submittedName>
        <fullName evidence="5">Transcriptional regulator, AraC family</fullName>
    </submittedName>
</protein>
<dbReference type="STRING" id="479435.Kfla_2214"/>